<dbReference type="EMBL" id="LS398551">
    <property type="protein sequence ID" value="SPR08635.1"/>
    <property type="molecule type" value="Genomic_DNA"/>
</dbReference>
<dbReference type="Proteomes" id="UP000244959">
    <property type="component" value="Chromosome I"/>
</dbReference>
<gene>
    <name evidence="2" type="ORF">GILLIAM_01736</name>
    <name evidence="1" type="ORF">OTSGILL_2529</name>
</gene>
<keyword evidence="4" id="KW-1185">Reference proteome</keyword>
<name>A0A0F3M925_ORITS</name>
<evidence type="ECO:0000313" key="4">
    <source>
        <dbReference type="Proteomes" id="UP000244959"/>
    </source>
</evidence>
<organism evidence="1 3">
    <name type="scientific">Orientia tsutsugamushi str. Gilliam</name>
    <dbReference type="NCBI Taxonomy" id="1359184"/>
    <lineage>
        <taxon>Bacteria</taxon>
        <taxon>Pseudomonadati</taxon>
        <taxon>Pseudomonadota</taxon>
        <taxon>Alphaproteobacteria</taxon>
        <taxon>Rickettsiales</taxon>
        <taxon>Rickettsiaceae</taxon>
        <taxon>Rickettsieae</taxon>
        <taxon>Orientia</taxon>
    </lineage>
</organism>
<dbReference type="AlphaFoldDB" id="A0A0F3M925"/>
<sequence length="44" mass="5293">MAKLFSRNYNEYHIINNVSRETLFINHFVIISYTIVKVNANYEL</sequence>
<dbReference type="EMBL" id="LANO01000055">
    <property type="protein sequence ID" value="KJV51084.1"/>
    <property type="molecule type" value="Genomic_DNA"/>
</dbReference>
<protein>
    <submittedName>
        <fullName evidence="1">Uncharacterized protein</fullName>
    </submittedName>
</protein>
<evidence type="ECO:0000313" key="2">
    <source>
        <dbReference type="EMBL" id="SPR08635.1"/>
    </source>
</evidence>
<accession>A0A0F3M925</accession>
<evidence type="ECO:0000313" key="3">
    <source>
        <dbReference type="Proteomes" id="UP000033769"/>
    </source>
</evidence>
<reference evidence="2" key="2">
    <citation type="submission" date="2018-03" db="EMBL/GenBank/DDBJ databases">
        <authorList>
            <person name="Keele B.F."/>
        </authorList>
    </citation>
    <scope>NUCLEOTIDE SEQUENCE [LARGE SCALE GENOMIC DNA]</scope>
    <source>
        <strain evidence="2">Gilliam</strain>
    </source>
</reference>
<dbReference type="PATRIC" id="fig|1359184.3.peg.2447"/>
<proteinExistence type="predicted"/>
<dbReference type="Proteomes" id="UP000033769">
    <property type="component" value="Unassembled WGS sequence"/>
</dbReference>
<evidence type="ECO:0000313" key="1">
    <source>
        <dbReference type="EMBL" id="KJV51084.1"/>
    </source>
</evidence>
<reference evidence="4" key="3">
    <citation type="submission" date="2018-03" db="EMBL/GenBank/DDBJ databases">
        <authorList>
            <person name="Batty M. E."/>
            <person name="Batty M E."/>
        </authorList>
    </citation>
    <scope>NUCLEOTIDE SEQUENCE [LARGE SCALE GENOMIC DNA]</scope>
    <source>
        <strain evidence="4">Gilliam</strain>
    </source>
</reference>
<reference evidence="1 3" key="1">
    <citation type="submission" date="2015-02" db="EMBL/GenBank/DDBJ databases">
        <title>Genome Sequencing of Rickettsiales.</title>
        <authorList>
            <person name="Daugherty S.C."/>
            <person name="Su Q."/>
            <person name="Abolude K."/>
            <person name="Beier-Sexton M."/>
            <person name="Carlyon J.A."/>
            <person name="Carter R."/>
            <person name="Day N.P."/>
            <person name="Dumler S.J."/>
            <person name="Dyachenko V."/>
            <person name="Godinez A."/>
            <person name="Kurtti T.J."/>
            <person name="Lichay M."/>
            <person name="Mullins K.E."/>
            <person name="Ott S."/>
            <person name="Pappas-Brown V."/>
            <person name="Paris D.H."/>
            <person name="Patel P."/>
            <person name="Richards A.L."/>
            <person name="Sadzewicz L."/>
            <person name="Sears K."/>
            <person name="Seidman D."/>
            <person name="Sengamalay N."/>
            <person name="Stenos J."/>
            <person name="Tallon L.J."/>
            <person name="Vincent G."/>
            <person name="Fraser C.M."/>
            <person name="Munderloh U."/>
            <person name="Dunning-Hotopp J.C."/>
        </authorList>
    </citation>
    <scope>NUCLEOTIDE SEQUENCE [LARGE SCALE GENOMIC DNA]</scope>
    <source>
        <strain evidence="1 3">Gilliam</strain>
    </source>
</reference>